<dbReference type="SMART" id="SM00488">
    <property type="entry name" value="DEXDc2"/>
    <property type="match status" value="1"/>
</dbReference>
<accession>A0ABZ1CC76</accession>
<keyword evidence="6 15" id="KW-0347">Helicase</keyword>
<evidence type="ECO:0000256" key="6">
    <source>
        <dbReference type="ARBA" id="ARBA00022806"/>
    </source>
</evidence>
<dbReference type="SUPFAM" id="SSF52540">
    <property type="entry name" value="P-loop containing nucleoside triphosphate hydrolases"/>
    <property type="match status" value="1"/>
</dbReference>
<dbReference type="EMBL" id="CP139781">
    <property type="protein sequence ID" value="WRQ89164.1"/>
    <property type="molecule type" value="Genomic_DNA"/>
</dbReference>
<dbReference type="InterPro" id="IPR038726">
    <property type="entry name" value="PDDEXK_AddAB-type"/>
</dbReference>
<keyword evidence="12" id="KW-0413">Isomerase</keyword>
<protein>
    <submittedName>
        <fullName evidence="15">Helicase C-terminal domain-containing protein</fullName>
    </submittedName>
</protein>
<evidence type="ECO:0000313" key="15">
    <source>
        <dbReference type="EMBL" id="WRQ89164.1"/>
    </source>
</evidence>
<keyword evidence="8" id="KW-0408">Iron</keyword>
<keyword evidence="5" id="KW-0378">Hydrolase</keyword>
<evidence type="ECO:0000256" key="5">
    <source>
        <dbReference type="ARBA" id="ARBA00022801"/>
    </source>
</evidence>
<keyword evidence="7" id="KW-0067">ATP-binding</keyword>
<keyword evidence="3" id="KW-0547">Nucleotide-binding</keyword>
<dbReference type="Gene3D" id="3.40.50.300">
    <property type="entry name" value="P-loop containing nucleotide triphosphate hydrolases"/>
    <property type="match status" value="2"/>
</dbReference>
<dbReference type="PROSITE" id="PS51193">
    <property type="entry name" value="HELICASE_ATP_BIND_2"/>
    <property type="match status" value="1"/>
</dbReference>
<reference evidence="15 16" key="1">
    <citation type="submission" date="2023-12" db="EMBL/GenBank/DDBJ databases">
        <title>Description of an unclassified Opitutus bacterium of Verrucomicrobiota.</title>
        <authorList>
            <person name="Zhang D.-F."/>
        </authorList>
    </citation>
    <scope>NUCLEOTIDE SEQUENCE [LARGE SCALE GENOMIC DNA]</scope>
    <source>
        <strain evidence="15 16">WL0086</strain>
    </source>
</reference>
<proteinExistence type="inferred from homology"/>
<evidence type="ECO:0000256" key="11">
    <source>
        <dbReference type="ARBA" id="ARBA00023204"/>
    </source>
</evidence>
<dbReference type="GO" id="GO:0004386">
    <property type="term" value="F:helicase activity"/>
    <property type="evidence" value="ECO:0007669"/>
    <property type="project" value="UniProtKB-KW"/>
</dbReference>
<evidence type="ECO:0000256" key="3">
    <source>
        <dbReference type="ARBA" id="ARBA00022741"/>
    </source>
</evidence>
<dbReference type="InterPro" id="IPR006554">
    <property type="entry name" value="Helicase-like_DEXD_c2"/>
</dbReference>
<evidence type="ECO:0000256" key="8">
    <source>
        <dbReference type="ARBA" id="ARBA00023004"/>
    </source>
</evidence>
<dbReference type="InterPro" id="IPR014013">
    <property type="entry name" value="Helic_SF1/SF2_ATP-bd_DinG/Rad3"/>
</dbReference>
<comment type="similarity">
    <text evidence="13">Belongs to the helicase family. DinG subfamily.</text>
</comment>
<dbReference type="InterPro" id="IPR010614">
    <property type="entry name" value="RAD3-like_helicase_DEAD"/>
</dbReference>
<dbReference type="PANTHER" id="PTHR11472">
    <property type="entry name" value="DNA REPAIR DEAD HELICASE RAD3/XP-D SUBFAMILY MEMBER"/>
    <property type="match status" value="1"/>
</dbReference>
<dbReference type="InterPro" id="IPR045028">
    <property type="entry name" value="DinG/Rad3-like"/>
</dbReference>
<keyword evidence="11" id="KW-0234">DNA repair</keyword>
<sequence>MDFDLAAKTARLSVGELADFSIGPRDGGDGPTGVWRAQLGSHWHREMQVQTTSEHPDAHFEVTIEGDVYHRGWRLQLTGRIDQLITLGDTTVLREIKTVTRPVPIAESELRADYPHYFAQLAIYLALRRINAPTDRENLRGELVFVETASGLSQTLVLTRDDESLLDQRLDRVTQFLDLNQRALERRRTLHFQPPFAALRPGQEDTRALLENALATRPIVAFEAPTGFGKTGVMLEVALHALRDARVDRILYLTSKSTGQLQVVETLQRMTAPPAPANTPTSPAEAPDTCHVLRDSSTQAPNGEGHTLAVWHVRNKAEHCVNHSFHCTRDNCRFINDLESRWPQSGLDRFHLFEDHPRDLPTLRAAGDHAGICPYEITRTALAFQDVWIGDYNYVFAPRNRGLFENQPGWNPARTLLIVDEAHNLPARVADAHSHILTGAACRATLAELDHQRVPSSLIRAWESLTLIVAGQRACDAVDLPTEDDLLDVLQRIADQLLNVPLDYTALGPDLADTLWLCADLVEWLQSPTLTRLLWAPVDAELHFTCLDAAPVIGSLLRGFGQVMLASATLGPPDAFNASLGLDTAALHYVEALTPWRDHSYDVAIDARVDTRYQQRSRHYALTAATVADLHTAATRGPVVVFFPSYAYARAIEQQLVDDGHPLRVALQPRLPDLAAQSAWVEQNLTFADALFLVLGSSFAEGIDLLGGRVSHAMVVGPALPEVNARQRARLDELERAGATREAAFDRVYRIPGIQKVNQGLGRLVRAPGQHTRVLLHCRRFMDTAFARLLARDYQFGETLPDKDAFHTWLETPVRTD</sequence>
<evidence type="ECO:0000256" key="7">
    <source>
        <dbReference type="ARBA" id="ARBA00022840"/>
    </source>
</evidence>
<evidence type="ECO:0000256" key="1">
    <source>
        <dbReference type="ARBA" id="ARBA00022485"/>
    </source>
</evidence>
<dbReference type="PANTHER" id="PTHR11472:SF34">
    <property type="entry name" value="REGULATOR OF TELOMERE ELONGATION HELICASE 1"/>
    <property type="match status" value="1"/>
</dbReference>
<dbReference type="Proteomes" id="UP000738431">
    <property type="component" value="Chromosome"/>
</dbReference>
<keyword evidence="1" id="KW-0004">4Fe-4S</keyword>
<dbReference type="SMART" id="SM00491">
    <property type="entry name" value="HELICc2"/>
    <property type="match status" value="1"/>
</dbReference>
<organism evidence="15 16">
    <name type="scientific">Actomonas aquatica</name>
    <dbReference type="NCBI Taxonomy" id="2866162"/>
    <lineage>
        <taxon>Bacteria</taxon>
        <taxon>Pseudomonadati</taxon>
        <taxon>Verrucomicrobiota</taxon>
        <taxon>Opitutia</taxon>
        <taxon>Opitutales</taxon>
        <taxon>Opitutaceae</taxon>
        <taxon>Actomonas</taxon>
    </lineage>
</organism>
<evidence type="ECO:0000256" key="13">
    <source>
        <dbReference type="ARBA" id="ARBA00038058"/>
    </source>
</evidence>
<dbReference type="InterPro" id="IPR011604">
    <property type="entry name" value="PDDEXK-like_dom_sf"/>
</dbReference>
<gene>
    <name evidence="15" type="ORF">K1X11_007070</name>
</gene>
<keyword evidence="4" id="KW-0227">DNA damage</keyword>
<evidence type="ECO:0000256" key="4">
    <source>
        <dbReference type="ARBA" id="ARBA00022763"/>
    </source>
</evidence>
<evidence type="ECO:0000313" key="16">
    <source>
        <dbReference type="Proteomes" id="UP000738431"/>
    </source>
</evidence>
<feature type="domain" description="Helicase ATP-binding" evidence="14">
    <location>
        <begin position="189"/>
        <end position="484"/>
    </location>
</feature>
<keyword evidence="2" id="KW-0479">Metal-binding</keyword>
<evidence type="ECO:0000259" key="14">
    <source>
        <dbReference type="PROSITE" id="PS51193"/>
    </source>
</evidence>
<evidence type="ECO:0000256" key="12">
    <source>
        <dbReference type="ARBA" id="ARBA00023235"/>
    </source>
</evidence>
<dbReference type="Pfam" id="PF13307">
    <property type="entry name" value="Helicase_C_2"/>
    <property type="match status" value="1"/>
</dbReference>
<dbReference type="InterPro" id="IPR006555">
    <property type="entry name" value="ATP-dep_Helicase_C"/>
</dbReference>
<dbReference type="Pfam" id="PF12705">
    <property type="entry name" value="PDDEXK_1"/>
    <property type="match status" value="1"/>
</dbReference>
<keyword evidence="9" id="KW-0411">Iron-sulfur</keyword>
<evidence type="ECO:0000256" key="2">
    <source>
        <dbReference type="ARBA" id="ARBA00022723"/>
    </source>
</evidence>
<dbReference type="InterPro" id="IPR027417">
    <property type="entry name" value="P-loop_NTPase"/>
</dbReference>
<evidence type="ECO:0000256" key="10">
    <source>
        <dbReference type="ARBA" id="ARBA00023125"/>
    </source>
</evidence>
<evidence type="ECO:0000256" key="9">
    <source>
        <dbReference type="ARBA" id="ARBA00023014"/>
    </source>
</evidence>
<name>A0ABZ1CC76_9BACT</name>
<keyword evidence="10" id="KW-0238">DNA-binding</keyword>
<dbReference type="RefSeq" id="WP_221031031.1">
    <property type="nucleotide sequence ID" value="NZ_CP139781.1"/>
</dbReference>
<dbReference type="Gene3D" id="3.90.320.10">
    <property type="match status" value="1"/>
</dbReference>
<keyword evidence="16" id="KW-1185">Reference proteome</keyword>
<dbReference type="Pfam" id="PF06733">
    <property type="entry name" value="DEAD_2"/>
    <property type="match status" value="1"/>
</dbReference>